<dbReference type="AlphaFoldDB" id="A0AAW6SXY2"/>
<gene>
    <name evidence="2" type="ORF">P5X88_15295</name>
</gene>
<dbReference type="PANTHER" id="PTHR43415">
    <property type="entry name" value="SPERMIDINE N(1)-ACETYLTRANSFERASE"/>
    <property type="match status" value="1"/>
</dbReference>
<evidence type="ECO:0000313" key="2">
    <source>
        <dbReference type="EMBL" id="MDH5162300.1"/>
    </source>
</evidence>
<comment type="caution">
    <text evidence="2">The sequence shown here is derived from an EMBL/GenBank/DDBJ whole genome shotgun (WGS) entry which is preliminary data.</text>
</comment>
<dbReference type="GO" id="GO:0016747">
    <property type="term" value="F:acyltransferase activity, transferring groups other than amino-acyl groups"/>
    <property type="evidence" value="ECO:0007669"/>
    <property type="project" value="InterPro"/>
</dbReference>
<reference evidence="2" key="1">
    <citation type="submission" date="2023-03" db="EMBL/GenBank/DDBJ databases">
        <title>Bacterial isolates from washroom surfaces on a university campus.</title>
        <authorList>
            <person name="Holman D.B."/>
            <person name="Gzyl K.E."/>
            <person name="Taheri A.E."/>
        </authorList>
    </citation>
    <scope>NUCLEOTIDE SEQUENCE</scope>
    <source>
        <strain evidence="2">RD03</strain>
    </source>
</reference>
<dbReference type="InterPro" id="IPR000182">
    <property type="entry name" value="GNAT_dom"/>
</dbReference>
<dbReference type="Gene3D" id="3.40.630.30">
    <property type="match status" value="1"/>
</dbReference>
<evidence type="ECO:0000259" key="1">
    <source>
        <dbReference type="PROSITE" id="PS51186"/>
    </source>
</evidence>
<dbReference type="PANTHER" id="PTHR43415:SF3">
    <property type="entry name" value="GNAT-FAMILY ACETYLTRANSFERASE"/>
    <property type="match status" value="1"/>
</dbReference>
<dbReference type="Proteomes" id="UP001159179">
    <property type="component" value="Unassembled WGS sequence"/>
</dbReference>
<dbReference type="EMBL" id="JAROYP010000009">
    <property type="protein sequence ID" value="MDH5162300.1"/>
    <property type="molecule type" value="Genomic_DNA"/>
</dbReference>
<dbReference type="CDD" id="cd04301">
    <property type="entry name" value="NAT_SF"/>
    <property type="match status" value="1"/>
</dbReference>
<organism evidence="2 3">
    <name type="scientific">Heyndrickxia oleronia</name>
    <dbReference type="NCBI Taxonomy" id="38875"/>
    <lineage>
        <taxon>Bacteria</taxon>
        <taxon>Bacillati</taxon>
        <taxon>Bacillota</taxon>
        <taxon>Bacilli</taxon>
        <taxon>Bacillales</taxon>
        <taxon>Bacillaceae</taxon>
        <taxon>Heyndrickxia</taxon>
    </lineage>
</organism>
<name>A0AAW6SXY2_9BACI</name>
<protein>
    <submittedName>
        <fullName evidence="2">GNAT family N-acetyltransferase</fullName>
        <ecNumber evidence="2">2.3.1.-</ecNumber>
    </submittedName>
</protein>
<sequence>MSSENDTISPIIRNGTIEDSEAVLKIQKSIVAEGKYLIAVSEEFHRTLSQQREWIQTILDNKNETLIVAEKDGEVIGWIVFQMTHNRKRLSHTGTFGMMIKDGYRELGIGKSLLSALLVWAEKNPVIEKISLGVFSTNHRAISLYKKMGFIEEGRKIKEFKMNEGEYVDDILMYKLV</sequence>
<accession>A0AAW6SXY2</accession>
<feature type="domain" description="N-acetyltransferase" evidence="1">
    <location>
        <begin position="10"/>
        <end position="177"/>
    </location>
</feature>
<dbReference type="SUPFAM" id="SSF55729">
    <property type="entry name" value="Acyl-CoA N-acyltransferases (Nat)"/>
    <property type="match status" value="1"/>
</dbReference>
<keyword evidence="2" id="KW-0808">Transferase</keyword>
<dbReference type="PROSITE" id="PS51186">
    <property type="entry name" value="GNAT"/>
    <property type="match status" value="1"/>
</dbReference>
<dbReference type="RefSeq" id="WP_280617270.1">
    <property type="nucleotide sequence ID" value="NZ_JAROYP010000009.1"/>
</dbReference>
<keyword evidence="2" id="KW-0012">Acyltransferase</keyword>
<evidence type="ECO:0000313" key="3">
    <source>
        <dbReference type="Proteomes" id="UP001159179"/>
    </source>
</evidence>
<dbReference type="Pfam" id="PF00583">
    <property type="entry name" value="Acetyltransf_1"/>
    <property type="match status" value="1"/>
</dbReference>
<dbReference type="EC" id="2.3.1.-" evidence="2"/>
<dbReference type="InterPro" id="IPR016181">
    <property type="entry name" value="Acyl_CoA_acyltransferase"/>
</dbReference>
<proteinExistence type="predicted"/>